<dbReference type="Gene3D" id="3.40.50.300">
    <property type="entry name" value="P-loop containing nucleotide triphosphate hydrolases"/>
    <property type="match status" value="1"/>
</dbReference>
<evidence type="ECO:0000256" key="3">
    <source>
        <dbReference type="ARBA" id="ARBA00022505"/>
    </source>
</evidence>
<keyword evidence="8" id="KW-0472">Membrane</keyword>
<gene>
    <name evidence="12" type="primary">modC</name>
    <name evidence="12" type="ORF">CRD36_12110</name>
</gene>
<dbReference type="Proteomes" id="UP000229730">
    <property type="component" value="Unassembled WGS sequence"/>
</dbReference>
<dbReference type="EMBL" id="PDEM01000024">
    <property type="protein sequence ID" value="PHZ84541.1"/>
    <property type="molecule type" value="Genomic_DNA"/>
</dbReference>
<dbReference type="GO" id="GO:0016887">
    <property type="term" value="F:ATP hydrolysis activity"/>
    <property type="evidence" value="ECO:0007669"/>
    <property type="project" value="InterPro"/>
</dbReference>
<dbReference type="GO" id="GO:0140359">
    <property type="term" value="F:ABC-type transporter activity"/>
    <property type="evidence" value="ECO:0007669"/>
    <property type="project" value="InterPro"/>
</dbReference>
<dbReference type="NCBIfam" id="TIGR02142">
    <property type="entry name" value="modC_ABC"/>
    <property type="match status" value="1"/>
</dbReference>
<evidence type="ECO:0000256" key="9">
    <source>
        <dbReference type="PROSITE-ProRule" id="PRU01213"/>
    </source>
</evidence>
<evidence type="ECO:0000259" key="10">
    <source>
        <dbReference type="PROSITE" id="PS50893"/>
    </source>
</evidence>
<keyword evidence="7" id="KW-1278">Translocase</keyword>
<comment type="caution">
    <text evidence="12">The sequence shown here is derived from an EMBL/GenBank/DDBJ whole genome shotgun (WGS) entry which is preliminary data.</text>
</comment>
<evidence type="ECO:0000256" key="2">
    <source>
        <dbReference type="ARBA" id="ARBA00022475"/>
    </source>
</evidence>
<evidence type="ECO:0000313" key="13">
    <source>
        <dbReference type="Proteomes" id="UP000229730"/>
    </source>
</evidence>
<dbReference type="InterPro" id="IPR008995">
    <property type="entry name" value="Mo/tungstate-bd_C_term_dom"/>
</dbReference>
<dbReference type="InterPro" id="IPR011868">
    <property type="entry name" value="ModC_ABC_ATP-bd"/>
</dbReference>
<keyword evidence="4" id="KW-0997">Cell inner membrane</keyword>
<dbReference type="InterPro" id="IPR017871">
    <property type="entry name" value="ABC_transporter-like_CS"/>
</dbReference>
<proteinExistence type="predicted"/>
<dbReference type="SUPFAM" id="SSF52540">
    <property type="entry name" value="P-loop containing nucleoside triphosphate hydrolases"/>
    <property type="match status" value="1"/>
</dbReference>
<evidence type="ECO:0000256" key="7">
    <source>
        <dbReference type="ARBA" id="ARBA00022967"/>
    </source>
</evidence>
<dbReference type="PANTHER" id="PTHR43514">
    <property type="entry name" value="ABC TRANSPORTER I FAMILY MEMBER 10"/>
    <property type="match status" value="1"/>
</dbReference>
<dbReference type="GO" id="GO:0016020">
    <property type="term" value="C:membrane"/>
    <property type="evidence" value="ECO:0007669"/>
    <property type="project" value="InterPro"/>
</dbReference>
<evidence type="ECO:0000256" key="1">
    <source>
        <dbReference type="ARBA" id="ARBA00022448"/>
    </source>
</evidence>
<dbReference type="InterPro" id="IPR027417">
    <property type="entry name" value="P-loop_NTPase"/>
</dbReference>
<dbReference type="InterPro" id="IPR005116">
    <property type="entry name" value="Transp-assoc_OB_typ1"/>
</dbReference>
<protein>
    <submittedName>
        <fullName evidence="12">Molybdenum ABC transporter ATP-binding protein</fullName>
    </submittedName>
</protein>
<dbReference type="Pfam" id="PF03459">
    <property type="entry name" value="TOBE"/>
    <property type="match status" value="1"/>
</dbReference>
<dbReference type="OrthoDB" id="9802264at2"/>
<evidence type="ECO:0000259" key="11">
    <source>
        <dbReference type="PROSITE" id="PS51866"/>
    </source>
</evidence>
<dbReference type="InterPro" id="IPR050334">
    <property type="entry name" value="Molybdenum_import_ModC"/>
</dbReference>
<dbReference type="SUPFAM" id="SSF50331">
    <property type="entry name" value="MOP-like"/>
    <property type="match status" value="1"/>
</dbReference>
<dbReference type="PROSITE" id="PS51866">
    <property type="entry name" value="MOP"/>
    <property type="match status" value="1"/>
</dbReference>
<evidence type="ECO:0000256" key="4">
    <source>
        <dbReference type="ARBA" id="ARBA00022519"/>
    </source>
</evidence>
<keyword evidence="13" id="KW-1185">Reference proteome</keyword>
<keyword evidence="6 12" id="KW-0067">ATP-binding</keyword>
<organism evidence="12 13">
    <name type="scientific">Paremcibacter congregatus</name>
    <dbReference type="NCBI Taxonomy" id="2043170"/>
    <lineage>
        <taxon>Bacteria</taxon>
        <taxon>Pseudomonadati</taxon>
        <taxon>Pseudomonadota</taxon>
        <taxon>Alphaproteobacteria</taxon>
        <taxon>Emcibacterales</taxon>
        <taxon>Emcibacteraceae</taxon>
        <taxon>Paremcibacter</taxon>
    </lineage>
</organism>
<sequence length="356" mass="39105">MSLQIKLNASRQAFPLDIDLTLPDQGVTAIFGPSGAGKTSLLRAIAGLDHLTDGEVRFRDQVWQDGKLFQPPHKRPLGYVFQEASLFPHLSVQQNIDYGRKRVTQGVTGADYDQIIALLGLENFLSRRPGQLSGGEKQRVAIARALVLNPALLLMDEPMASLDSGRKQEILCYLEKLKISLSVPMLYISHDMNEVTRLADHLVILEGGRVCHQGPLAQVLARHETLAAYCDSPFSLLIGRVITPRNSHHLTEVAVGDHVIRLPQQAVASGQEIRLHLAAKDISLTLHEAIETSVLNILPCVIDQLDPSTPDGQCLVHLRLGDHQIQAQLSAYSCAYLGLHPGQRVFAQIKAISLVH</sequence>
<reference evidence="12 13" key="1">
    <citation type="submission" date="2017-10" db="EMBL/GenBank/DDBJ databases">
        <title>Frigbacter circumglobatus gen. nov. sp. nov., isolated from sediment cultured in situ.</title>
        <authorList>
            <person name="Zhao Z."/>
        </authorList>
    </citation>
    <scope>NUCLEOTIDE SEQUENCE [LARGE SCALE GENOMIC DNA]</scope>
    <source>
        <strain evidence="12 13">ZYL</strain>
    </source>
</reference>
<dbReference type="GO" id="GO:0005524">
    <property type="term" value="F:ATP binding"/>
    <property type="evidence" value="ECO:0007669"/>
    <property type="project" value="UniProtKB-KW"/>
</dbReference>
<evidence type="ECO:0000256" key="5">
    <source>
        <dbReference type="ARBA" id="ARBA00022741"/>
    </source>
</evidence>
<dbReference type="InParanoid" id="A0A2G4YQD4"/>
<dbReference type="InterPro" id="IPR003439">
    <property type="entry name" value="ABC_transporter-like_ATP-bd"/>
</dbReference>
<accession>A0A2G4YQD4</accession>
<dbReference type="FunCoup" id="A0A2G4YQD4">
    <property type="interactions" value="49"/>
</dbReference>
<dbReference type="RefSeq" id="WP_099473587.1">
    <property type="nucleotide sequence ID" value="NZ_CP041025.1"/>
</dbReference>
<keyword evidence="1" id="KW-0813">Transport</keyword>
<dbReference type="PANTHER" id="PTHR43514:SF10">
    <property type="entry name" value="MOLYBDENUM IMPORT ATP-BINDING PROTEIN MODC 2"/>
    <property type="match status" value="1"/>
</dbReference>
<dbReference type="AlphaFoldDB" id="A0A2G4YQD4"/>
<keyword evidence="3 9" id="KW-0500">Molybdenum</keyword>
<keyword evidence="5" id="KW-0547">Nucleotide-binding</keyword>
<dbReference type="Gene3D" id="2.40.50.100">
    <property type="match status" value="1"/>
</dbReference>
<dbReference type="PROSITE" id="PS50893">
    <property type="entry name" value="ABC_TRANSPORTER_2"/>
    <property type="match status" value="1"/>
</dbReference>
<dbReference type="PROSITE" id="PS00211">
    <property type="entry name" value="ABC_TRANSPORTER_1"/>
    <property type="match status" value="1"/>
</dbReference>
<evidence type="ECO:0000256" key="6">
    <source>
        <dbReference type="ARBA" id="ARBA00022840"/>
    </source>
</evidence>
<name>A0A2G4YQD4_9PROT</name>
<feature type="domain" description="Mop" evidence="11">
    <location>
        <begin position="291"/>
        <end position="356"/>
    </location>
</feature>
<evidence type="ECO:0000313" key="12">
    <source>
        <dbReference type="EMBL" id="PHZ84541.1"/>
    </source>
</evidence>
<dbReference type="GO" id="GO:0015098">
    <property type="term" value="F:molybdate ion transmembrane transporter activity"/>
    <property type="evidence" value="ECO:0007669"/>
    <property type="project" value="InterPro"/>
</dbReference>
<feature type="domain" description="ABC transporter" evidence="10">
    <location>
        <begin position="5"/>
        <end position="232"/>
    </location>
</feature>
<evidence type="ECO:0000256" key="8">
    <source>
        <dbReference type="ARBA" id="ARBA00023136"/>
    </source>
</evidence>
<dbReference type="InterPro" id="IPR004606">
    <property type="entry name" value="Mop_domain"/>
</dbReference>
<dbReference type="SMART" id="SM00382">
    <property type="entry name" value="AAA"/>
    <property type="match status" value="1"/>
</dbReference>
<keyword evidence="2" id="KW-1003">Cell membrane</keyword>
<dbReference type="Pfam" id="PF00005">
    <property type="entry name" value="ABC_tran"/>
    <property type="match status" value="1"/>
</dbReference>
<dbReference type="InterPro" id="IPR003593">
    <property type="entry name" value="AAA+_ATPase"/>
</dbReference>